<comment type="caution">
    <text evidence="2">The sequence shown here is derived from an EMBL/GenBank/DDBJ whole genome shotgun (WGS) entry which is preliminary data.</text>
</comment>
<dbReference type="EMBL" id="QGDV01000004">
    <property type="protein sequence ID" value="PWJ64810.1"/>
    <property type="molecule type" value="Genomic_DNA"/>
</dbReference>
<evidence type="ECO:0000313" key="3">
    <source>
        <dbReference type="Proteomes" id="UP000245674"/>
    </source>
</evidence>
<name>A0ABX5LGT5_9MICO</name>
<accession>A0ABX5LGT5</accession>
<evidence type="ECO:0000256" key="1">
    <source>
        <dbReference type="SAM" id="SignalP"/>
    </source>
</evidence>
<sequence>MNKRSIVAGTAGLPLAIILGISISTAHADVNAGLSSDTGSLVSGTVALDLLKDQASLFEAPLPQGVKWNDSLGIEEPTDGVSVRVEPSFVQSTMATYWLCAWEDSLVSTTNMGDVVGAEKALSMVDSFTSLKVYQENFIDPNAGWRRTVADPALHGDLAGVKAELASSCTLYFEEQPAP</sequence>
<feature type="chain" id="PRO_5046994810" evidence="1">
    <location>
        <begin position="29"/>
        <end position="179"/>
    </location>
</feature>
<reference evidence="2 3" key="1">
    <citation type="submission" date="2018-03" db="EMBL/GenBank/DDBJ databases">
        <title>Genomic Encyclopedia of Type Strains, Phase III (KMG-III): the genomes of soil and plant-associated and newly described type strains.</title>
        <authorList>
            <person name="Whitman W."/>
        </authorList>
    </citation>
    <scope>NUCLEOTIDE SEQUENCE [LARGE SCALE GENOMIC DNA]</scope>
    <source>
        <strain evidence="2 3">VKM Ac-1602</strain>
    </source>
</reference>
<proteinExistence type="predicted"/>
<organism evidence="2 3">
    <name type="scientific">Rathayibacter iranicus NCPPB 2253 = VKM Ac-1602</name>
    <dbReference type="NCBI Taxonomy" id="1328868"/>
    <lineage>
        <taxon>Bacteria</taxon>
        <taxon>Bacillati</taxon>
        <taxon>Actinomycetota</taxon>
        <taxon>Actinomycetes</taxon>
        <taxon>Micrococcales</taxon>
        <taxon>Microbacteriaceae</taxon>
        <taxon>Rathayibacter</taxon>
    </lineage>
</organism>
<protein>
    <submittedName>
        <fullName evidence="2">Uncharacterized protein</fullName>
    </submittedName>
</protein>
<dbReference type="RefSeq" id="WP_127843961.1">
    <property type="nucleotide sequence ID" value="NZ_QGDV01000004.1"/>
</dbReference>
<keyword evidence="1" id="KW-0732">Signal</keyword>
<dbReference type="Proteomes" id="UP000245674">
    <property type="component" value="Unassembled WGS sequence"/>
</dbReference>
<evidence type="ECO:0000313" key="2">
    <source>
        <dbReference type="EMBL" id="PWJ64810.1"/>
    </source>
</evidence>
<feature type="signal peptide" evidence="1">
    <location>
        <begin position="1"/>
        <end position="28"/>
    </location>
</feature>
<keyword evidence="3" id="KW-1185">Reference proteome</keyword>
<gene>
    <name evidence="2" type="ORF">B0H03_104179</name>
</gene>